<dbReference type="RefSeq" id="WP_238456657.1">
    <property type="nucleotide sequence ID" value="NZ_FOOX01000030.1"/>
</dbReference>
<organism evidence="10 11">
    <name type="scientific">Desulfotruncus arcticus DSM 17038</name>
    <dbReference type="NCBI Taxonomy" id="1121424"/>
    <lineage>
        <taxon>Bacteria</taxon>
        <taxon>Bacillati</taxon>
        <taxon>Bacillota</taxon>
        <taxon>Clostridia</taxon>
        <taxon>Eubacteriales</taxon>
        <taxon>Desulfallaceae</taxon>
        <taxon>Desulfotruncus</taxon>
    </lineage>
</organism>
<dbReference type="Pfam" id="PF13510">
    <property type="entry name" value="Fer2_4"/>
    <property type="match status" value="1"/>
</dbReference>
<proteinExistence type="predicted"/>
<dbReference type="PANTHER" id="PTHR11615">
    <property type="entry name" value="NITRATE, FORMATE, IRON DEHYDROGENASE"/>
    <property type="match status" value="1"/>
</dbReference>
<dbReference type="GO" id="GO:0042773">
    <property type="term" value="P:ATP synthesis coupled electron transport"/>
    <property type="evidence" value="ECO:0007669"/>
    <property type="project" value="InterPro"/>
</dbReference>
<dbReference type="GO" id="GO:0005506">
    <property type="term" value="F:iron ion binding"/>
    <property type="evidence" value="ECO:0007669"/>
    <property type="project" value="InterPro"/>
</dbReference>
<dbReference type="Pfam" id="PF12838">
    <property type="entry name" value="Fer4_7"/>
    <property type="match status" value="1"/>
</dbReference>
<evidence type="ECO:0000256" key="5">
    <source>
        <dbReference type="ARBA" id="ARBA00023004"/>
    </source>
</evidence>
<evidence type="ECO:0000259" key="7">
    <source>
        <dbReference type="PROSITE" id="PS51085"/>
    </source>
</evidence>
<dbReference type="NCBIfam" id="TIGR02512">
    <property type="entry name" value="FeFe_hydrog_A"/>
    <property type="match status" value="1"/>
</dbReference>
<dbReference type="SUPFAM" id="SSF54292">
    <property type="entry name" value="2Fe-2S ferredoxin-like"/>
    <property type="match status" value="1"/>
</dbReference>
<dbReference type="Pfam" id="PF02256">
    <property type="entry name" value="Fe_hyd_SSU"/>
    <property type="match status" value="1"/>
</dbReference>
<dbReference type="PROSITE" id="PS51085">
    <property type="entry name" value="2FE2S_FER_2"/>
    <property type="match status" value="1"/>
</dbReference>
<dbReference type="Gene3D" id="3.30.70.20">
    <property type="match status" value="1"/>
</dbReference>
<dbReference type="SMART" id="SM00902">
    <property type="entry name" value="Fe_hyd_SSU"/>
    <property type="match status" value="1"/>
</dbReference>
<dbReference type="InterPro" id="IPR004108">
    <property type="entry name" value="Fe_hydrogenase_lsu_C"/>
</dbReference>
<dbReference type="InterPro" id="IPR049830">
    <property type="entry name" value="HndD"/>
</dbReference>
<evidence type="ECO:0000256" key="2">
    <source>
        <dbReference type="ARBA" id="ARBA00022485"/>
    </source>
</evidence>
<dbReference type="PROSITE" id="PS00641">
    <property type="entry name" value="COMPLEX1_75K_1"/>
    <property type="match status" value="1"/>
</dbReference>
<feature type="domain" description="2Fe-2S ferredoxin-type" evidence="7">
    <location>
        <begin position="20"/>
        <end position="101"/>
    </location>
</feature>
<evidence type="ECO:0000256" key="3">
    <source>
        <dbReference type="ARBA" id="ARBA00022723"/>
    </source>
</evidence>
<dbReference type="InterPro" id="IPR036991">
    <property type="entry name" value="Fe_hydrogenase_ssu_sf"/>
</dbReference>
<dbReference type="CDD" id="cd00207">
    <property type="entry name" value="fer2"/>
    <property type="match status" value="1"/>
</dbReference>
<dbReference type="InterPro" id="IPR003149">
    <property type="entry name" value="Fe_hydrogenase_ssu"/>
</dbReference>
<evidence type="ECO:0000256" key="1">
    <source>
        <dbReference type="ARBA" id="ARBA00001966"/>
    </source>
</evidence>
<keyword evidence="3" id="KW-0479">Metal-binding</keyword>
<dbReference type="EMBL" id="FOOX01000030">
    <property type="protein sequence ID" value="SFH38218.1"/>
    <property type="molecule type" value="Genomic_DNA"/>
</dbReference>
<evidence type="ECO:0000259" key="8">
    <source>
        <dbReference type="PROSITE" id="PS51379"/>
    </source>
</evidence>
<dbReference type="FunFam" id="3.30.70.20:FF:000035">
    <property type="entry name" value="Iron hydrogenase 1"/>
    <property type="match status" value="1"/>
</dbReference>
<dbReference type="Pfam" id="PF10588">
    <property type="entry name" value="NADH-G_4Fe-4S_3"/>
    <property type="match status" value="1"/>
</dbReference>
<dbReference type="InterPro" id="IPR050340">
    <property type="entry name" value="Cytosolic_Fe-S_CAF"/>
</dbReference>
<reference evidence="11" key="1">
    <citation type="submission" date="2016-10" db="EMBL/GenBank/DDBJ databases">
        <authorList>
            <person name="Varghese N."/>
            <person name="Submissions S."/>
        </authorList>
    </citation>
    <scope>NUCLEOTIDE SEQUENCE [LARGE SCALE GENOMIC DNA]</scope>
    <source>
        <strain evidence="11">DSM 17038</strain>
    </source>
</reference>
<dbReference type="SMART" id="SM00929">
    <property type="entry name" value="NADH-G_4Fe-4S_3"/>
    <property type="match status" value="1"/>
</dbReference>
<feature type="domain" description="4Fe-4S ferredoxin-type" evidence="8">
    <location>
        <begin position="160"/>
        <end position="190"/>
    </location>
</feature>
<dbReference type="Gene3D" id="3.40.50.1780">
    <property type="match status" value="1"/>
</dbReference>
<dbReference type="STRING" id="341036.SAMN05660649_04991"/>
<dbReference type="InterPro" id="IPR001041">
    <property type="entry name" value="2Fe-2S_ferredoxin-type"/>
</dbReference>
<feature type="domain" description="4Fe-4S His(Cys)3-ligated-type" evidence="9">
    <location>
        <begin position="101"/>
        <end position="140"/>
    </location>
</feature>
<dbReference type="PROSITE" id="PS51839">
    <property type="entry name" value="4FE4S_HC3"/>
    <property type="match status" value="1"/>
</dbReference>
<dbReference type="Pfam" id="PF02906">
    <property type="entry name" value="Fe_hyd_lg_C"/>
    <property type="match status" value="1"/>
</dbReference>
<evidence type="ECO:0000313" key="11">
    <source>
        <dbReference type="Proteomes" id="UP000199337"/>
    </source>
</evidence>
<dbReference type="Proteomes" id="UP000199337">
    <property type="component" value="Unassembled WGS sequence"/>
</dbReference>
<dbReference type="InterPro" id="IPR000283">
    <property type="entry name" value="NADH_UbQ_OxRdtase_75kDa_su_CS"/>
</dbReference>
<dbReference type="Gene3D" id="4.10.260.20">
    <property type="entry name" value="Iron hydrogenase, small subunit"/>
    <property type="match status" value="1"/>
</dbReference>
<dbReference type="NCBIfam" id="NF040763">
    <property type="entry name" value="FeFe_hydrog_A6"/>
    <property type="match status" value="1"/>
</dbReference>
<dbReference type="GO" id="GO:0016020">
    <property type="term" value="C:membrane"/>
    <property type="evidence" value="ECO:0007669"/>
    <property type="project" value="InterPro"/>
</dbReference>
<dbReference type="GO" id="GO:0008137">
    <property type="term" value="F:NADH dehydrogenase (ubiquinone) activity"/>
    <property type="evidence" value="ECO:0007669"/>
    <property type="project" value="InterPro"/>
</dbReference>
<dbReference type="InterPro" id="IPR017900">
    <property type="entry name" value="4Fe4S_Fe_S_CS"/>
</dbReference>
<dbReference type="InterPro" id="IPR013352">
    <property type="entry name" value="Fe_hydrogenase_subset"/>
</dbReference>
<keyword evidence="11" id="KW-1185">Reference proteome</keyword>
<dbReference type="AlphaFoldDB" id="A0A1I2ZK72"/>
<dbReference type="InterPro" id="IPR017896">
    <property type="entry name" value="4Fe4S_Fe-S-bd"/>
</dbReference>
<accession>A0A1I2ZK72</accession>
<dbReference type="InterPro" id="IPR036010">
    <property type="entry name" value="2Fe-2S_ferredoxin-like_sf"/>
</dbReference>
<evidence type="ECO:0000313" key="10">
    <source>
        <dbReference type="EMBL" id="SFH38218.1"/>
    </source>
</evidence>
<dbReference type="InterPro" id="IPR009016">
    <property type="entry name" value="Fe_hydrogenase"/>
</dbReference>
<dbReference type="GO" id="GO:0051539">
    <property type="term" value="F:4 iron, 4 sulfur cluster binding"/>
    <property type="evidence" value="ECO:0007669"/>
    <property type="project" value="UniProtKB-KW"/>
</dbReference>
<feature type="domain" description="4Fe-4S ferredoxin-type" evidence="8">
    <location>
        <begin position="201"/>
        <end position="232"/>
    </location>
</feature>
<gene>
    <name evidence="10" type="ORF">SAMN05660649_04991</name>
</gene>
<keyword evidence="6" id="KW-0411">Iron-sulfur</keyword>
<dbReference type="Gene3D" id="3.40.950.10">
    <property type="entry name" value="Fe-only Hydrogenase (Larger Subunit), Chain L, domain 3"/>
    <property type="match status" value="1"/>
</dbReference>
<keyword evidence="2" id="KW-0004">4Fe-4S</keyword>
<evidence type="ECO:0000256" key="6">
    <source>
        <dbReference type="ARBA" id="ARBA00023014"/>
    </source>
</evidence>
<dbReference type="PROSITE" id="PS51379">
    <property type="entry name" value="4FE4S_FER_2"/>
    <property type="match status" value="2"/>
</dbReference>
<dbReference type="PROSITE" id="PS00198">
    <property type="entry name" value="4FE4S_FER_1"/>
    <property type="match status" value="1"/>
</dbReference>
<name>A0A1I2ZK72_9FIRM</name>
<evidence type="ECO:0000256" key="4">
    <source>
        <dbReference type="ARBA" id="ARBA00022737"/>
    </source>
</evidence>
<protein>
    <submittedName>
        <fullName evidence="10">NAD(P)-dependent iron-only hydrogenase catalytic subunit</fullName>
    </submittedName>
</protein>
<keyword evidence="5" id="KW-0408">Iron</keyword>
<comment type="cofactor">
    <cofactor evidence="1">
        <name>[4Fe-4S] cluster</name>
        <dbReference type="ChEBI" id="CHEBI:49883"/>
    </cofactor>
</comment>
<dbReference type="SUPFAM" id="SSF54862">
    <property type="entry name" value="4Fe-4S ferredoxins"/>
    <property type="match status" value="1"/>
</dbReference>
<dbReference type="Gene3D" id="3.10.20.740">
    <property type="match status" value="1"/>
</dbReference>
<dbReference type="GO" id="GO:0008901">
    <property type="term" value="F:ferredoxin hydrogenase activity"/>
    <property type="evidence" value="ECO:0007669"/>
    <property type="project" value="InterPro"/>
</dbReference>
<dbReference type="InterPro" id="IPR019574">
    <property type="entry name" value="NADH_UbQ_OxRdtase_Gsu_4Fe4S-bd"/>
</dbReference>
<dbReference type="SUPFAM" id="SSF53920">
    <property type="entry name" value="Fe-only hydrogenase"/>
    <property type="match status" value="1"/>
</dbReference>
<keyword evidence="4" id="KW-0677">Repeat</keyword>
<sequence length="608" mass="67937">MQQNMQNINQMERETQVDNPKVSLWINNQEVTVPANTPNLLEAARATGIEIPSLCYLQDINAAGSCRICLVEVESGGRRSLQASCVYPVQEGLKVFTNTPRVRRARKRMLELLLSEHDLDCVNCIKNRNCELQKLADDLGVRKIRLTGERLNLPIQNKNPFIVRDYNKCIKCRRCEAICKKVQGVNVYSAQKRGFNTVIAPAFMHDLTESDCIACGQCLQYCPTAALAEREYFQDVWDAIEDPQKIVVVQTAPAAQVSIGEMFGMSPGTIVTGKMVSALRRIGFDYVFSTVFAADLTVVEEANELLERLKGNGKLPLISSCSPGWVRYCEKFFPEYVDNLSSCKSPQEMLGALVKTYFAEKNHFDPEKLVVVAVMPCTAKKFEAARPEMVTRGTRDVDYVLTVRELGRMIREAGIKFASLPDNDFDDSLGISTGAGTIFGTTGGVMEAAIRTAFALVEGSEMPGRIDFKDLRGMKGTKEATVQIGGQTLRIAVAHGTRNARRLMERVKAGEKFHFIEIMGCPGGCVGGGGQPISIEQRSRKKSEELRRQRAQALYSIDINKKIRLAHENPAVKELYKQYLDHPLSKKAKEILHVKYKQKEINKNKLLH</sequence>
<evidence type="ECO:0000259" key="9">
    <source>
        <dbReference type="PROSITE" id="PS51839"/>
    </source>
</evidence>